<sequence>MGLPVTVYRHTDVGAPIGMPTKPSDWLRILKACLVDGYGSKSPLGWTLDFGSLVELKMVFRNSSADGGSGGAVQVEAHAGSDVVGQLVRFTAAKQITALDTYIEKVGYRCFATTNNSALVTGWTVVGCGRSFYVMQEGVFNTLTTTFFSHQKRLWIGDLQSFTPNDQHIFTMVSGSGSSNAMADSASTTYTQGDFCTNAINSVVCGVYANDGCGANTTYTDANINTAGTPLAIDISDLNLPIIFHPLTVTIAPTDNLILPACKGVVPGLFHSRLSGFYGKSTPISFTVDGVNYDVCYGRIAPHIYVQTNGEWYE</sequence>
<keyword evidence="2" id="KW-1185">Reference proteome</keyword>
<dbReference type="RefSeq" id="WP_025007779.1">
    <property type="nucleotide sequence ID" value="NZ_BMPK01000005.1"/>
</dbReference>
<dbReference type="Proteomes" id="UP000827084">
    <property type="component" value="Chromosome"/>
</dbReference>
<dbReference type="GeneID" id="67443836"/>
<accession>A0ABX8X790</accession>
<organism evidence="1 2">
    <name type="scientific">Shewanella putrefaciens</name>
    <name type="common">Pseudomonas putrefaciens</name>
    <dbReference type="NCBI Taxonomy" id="24"/>
    <lineage>
        <taxon>Bacteria</taxon>
        <taxon>Pseudomonadati</taxon>
        <taxon>Pseudomonadota</taxon>
        <taxon>Gammaproteobacteria</taxon>
        <taxon>Alteromonadales</taxon>
        <taxon>Shewanellaceae</taxon>
        <taxon>Shewanella</taxon>
    </lineage>
</organism>
<name>A0ABX8X790_SHEPU</name>
<reference evidence="1 2" key="1">
    <citation type="submission" date="2021-08" db="EMBL/GenBank/DDBJ databases">
        <title>Shewanella putrefaciens YZ-J, complete genome.</title>
        <authorList>
            <person name="Yi Z."/>
        </authorList>
    </citation>
    <scope>NUCLEOTIDE SEQUENCE [LARGE SCALE GENOMIC DNA]</scope>
    <source>
        <strain evidence="1 2">YZ-J</strain>
    </source>
</reference>
<dbReference type="EMBL" id="CP080635">
    <property type="protein sequence ID" value="QYX71372.1"/>
    <property type="molecule type" value="Genomic_DNA"/>
</dbReference>
<proteinExistence type="predicted"/>
<gene>
    <name evidence="1" type="ORF">K3G22_11210</name>
</gene>
<protein>
    <recommendedName>
        <fullName evidence="3">Phage protein</fullName>
    </recommendedName>
</protein>
<evidence type="ECO:0000313" key="2">
    <source>
        <dbReference type="Proteomes" id="UP000827084"/>
    </source>
</evidence>
<evidence type="ECO:0008006" key="3">
    <source>
        <dbReference type="Google" id="ProtNLM"/>
    </source>
</evidence>
<evidence type="ECO:0000313" key="1">
    <source>
        <dbReference type="EMBL" id="QYX71372.1"/>
    </source>
</evidence>